<comment type="similarity">
    <text evidence="1 2">Belongs to the metallophosphoesterase superfamily. YfcE family.</text>
</comment>
<dbReference type="NCBIfam" id="TIGR00040">
    <property type="entry name" value="yfcE"/>
    <property type="match status" value="1"/>
</dbReference>
<dbReference type="InterPro" id="IPR000979">
    <property type="entry name" value="Phosphodiesterase_MJ0936/Vps29"/>
</dbReference>
<comment type="cofactor">
    <cofactor evidence="2">
        <name>a divalent metal cation</name>
        <dbReference type="ChEBI" id="CHEBI:60240"/>
    </cofactor>
</comment>
<evidence type="ECO:0000256" key="1">
    <source>
        <dbReference type="ARBA" id="ARBA00008950"/>
    </source>
</evidence>
<dbReference type="InterPro" id="IPR024654">
    <property type="entry name" value="Calcineurin-like_PHP_lpxH"/>
</dbReference>
<dbReference type="SUPFAM" id="SSF56300">
    <property type="entry name" value="Metallo-dependent phosphatases"/>
    <property type="match status" value="1"/>
</dbReference>
<feature type="domain" description="Calcineurin-like phosphoesterase" evidence="3">
    <location>
        <begin position="3"/>
        <end position="143"/>
    </location>
</feature>
<dbReference type="Proteomes" id="UP000198618">
    <property type="component" value="Unassembled WGS sequence"/>
</dbReference>
<gene>
    <name evidence="4" type="ORF">SAMN05216389_11163</name>
</gene>
<proteinExistence type="inferred from homology"/>
<accession>A0A1I0EEA3</accession>
<evidence type="ECO:0000313" key="4">
    <source>
        <dbReference type="EMBL" id="SET43376.1"/>
    </source>
</evidence>
<dbReference type="EMBL" id="FOHE01000011">
    <property type="protein sequence ID" value="SET43376.1"/>
    <property type="molecule type" value="Genomic_DNA"/>
</dbReference>
<dbReference type="RefSeq" id="WP_090870372.1">
    <property type="nucleotide sequence ID" value="NZ_FOHE01000011.1"/>
</dbReference>
<dbReference type="GO" id="GO:0016787">
    <property type="term" value="F:hydrolase activity"/>
    <property type="evidence" value="ECO:0007669"/>
    <property type="project" value="UniProtKB-UniRule"/>
</dbReference>
<name>A0A1I0EEA3_9BACI</name>
<evidence type="ECO:0000259" key="3">
    <source>
        <dbReference type="Pfam" id="PF12850"/>
    </source>
</evidence>
<dbReference type="Pfam" id="PF12850">
    <property type="entry name" value="Metallophos_2"/>
    <property type="match status" value="1"/>
</dbReference>
<sequence length="172" mass="19572">MNRVLIVSDSHGLTEELMEIKLRHACTYMFHCGDSELEFDAKELEGFTSVGGNCDFDSRYPEEFVTDIGDLSFFIAHGHLHNVKMNSMTISYRAAELDAKIICFGHTHIAGAEKINDQLFINPGSIRLPRGRTEKTYAVMQWDNVNDIEVLFYTLDGKLVEDMTYHTDLADK</sequence>
<keyword evidence="2" id="KW-0479">Metal-binding</keyword>
<protein>
    <recommendedName>
        <fullName evidence="2">Phosphoesterase</fullName>
        <ecNumber evidence="2">3.1.4.-</ecNumber>
    </recommendedName>
</protein>
<keyword evidence="5" id="KW-1185">Reference proteome</keyword>
<evidence type="ECO:0000313" key="5">
    <source>
        <dbReference type="Proteomes" id="UP000198618"/>
    </source>
</evidence>
<dbReference type="STRING" id="930131.SAMN05216389_11163"/>
<dbReference type="GO" id="GO:0046872">
    <property type="term" value="F:metal ion binding"/>
    <property type="evidence" value="ECO:0007669"/>
    <property type="project" value="UniProtKB-KW"/>
</dbReference>
<dbReference type="InterPro" id="IPR029052">
    <property type="entry name" value="Metallo-depent_PP-like"/>
</dbReference>
<organism evidence="4 5">
    <name type="scientific">Oceanobacillus limi</name>
    <dbReference type="NCBI Taxonomy" id="930131"/>
    <lineage>
        <taxon>Bacteria</taxon>
        <taxon>Bacillati</taxon>
        <taxon>Bacillota</taxon>
        <taxon>Bacilli</taxon>
        <taxon>Bacillales</taxon>
        <taxon>Bacillaceae</taxon>
        <taxon>Oceanobacillus</taxon>
    </lineage>
</organism>
<dbReference type="Gene3D" id="3.60.21.10">
    <property type="match status" value="1"/>
</dbReference>
<reference evidence="4 5" key="1">
    <citation type="submission" date="2016-10" db="EMBL/GenBank/DDBJ databases">
        <authorList>
            <person name="de Groot N.N."/>
        </authorList>
    </citation>
    <scope>NUCLEOTIDE SEQUENCE [LARGE SCALE GENOMIC DNA]</scope>
    <source>
        <strain evidence="4 5">IBRC-M 10780</strain>
    </source>
</reference>
<dbReference type="PANTHER" id="PTHR11124">
    <property type="entry name" value="VACUOLAR SORTING PROTEIN VPS29"/>
    <property type="match status" value="1"/>
</dbReference>
<dbReference type="EC" id="3.1.4.-" evidence="2"/>
<dbReference type="AlphaFoldDB" id="A0A1I0EEA3"/>
<dbReference type="OrthoDB" id="9800565at2"/>
<evidence type="ECO:0000256" key="2">
    <source>
        <dbReference type="RuleBase" id="RU362039"/>
    </source>
</evidence>